<evidence type="ECO:0000313" key="1">
    <source>
        <dbReference type="EMBL" id="SBP89866.1"/>
    </source>
</evidence>
<dbReference type="EMBL" id="FLMQ01000058">
    <property type="protein sequence ID" value="SBP89866.1"/>
    <property type="molecule type" value="Genomic_DNA"/>
</dbReference>
<dbReference type="RefSeq" id="WP_094161848.1">
    <property type="nucleotide sequence ID" value="NZ_LT592171.1"/>
</dbReference>
<accession>A0A238D981</accession>
<dbReference type="PANTHER" id="PTHR13308:SF40">
    <property type="entry name" value="NEDD4-BINDING PROTEIN 2-LIKE 1"/>
    <property type="match status" value="1"/>
</dbReference>
<dbReference type="Pfam" id="PF13671">
    <property type="entry name" value="AAA_33"/>
    <property type="match status" value="1"/>
</dbReference>
<protein>
    <submittedName>
        <fullName evidence="1">Uncharacterized protein</fullName>
    </submittedName>
</protein>
<gene>
    <name evidence="1" type="ORF">THIARS_90016</name>
</gene>
<reference evidence="1 2" key="1">
    <citation type="submission" date="2016-06" db="EMBL/GenBank/DDBJ databases">
        <authorList>
            <person name="Kjaerup R.B."/>
            <person name="Dalgaard T.S."/>
            <person name="Juul-Madsen H.R."/>
        </authorList>
    </citation>
    <scope>NUCLEOTIDE SEQUENCE [LARGE SCALE GENOMIC DNA]</scope>
    <source>
        <strain evidence="1 2">DSM 16361</strain>
    </source>
</reference>
<name>A0A238D981_THIDL</name>
<dbReference type="Gene3D" id="3.40.50.300">
    <property type="entry name" value="P-loop containing nucleotide triphosphate hydrolases"/>
    <property type="match status" value="1"/>
</dbReference>
<dbReference type="PANTHER" id="PTHR13308">
    <property type="entry name" value="NEDD4-BINDING PROTEIN 2-LIKE 1"/>
    <property type="match status" value="1"/>
</dbReference>
<dbReference type="SUPFAM" id="SSF52540">
    <property type="entry name" value="P-loop containing nucleoside triphosphate hydrolases"/>
    <property type="match status" value="1"/>
</dbReference>
<proteinExistence type="predicted"/>
<dbReference type="InterPro" id="IPR026302">
    <property type="entry name" value="NEDD4-bd_p2"/>
</dbReference>
<dbReference type="Proteomes" id="UP000214566">
    <property type="component" value="Unassembled WGS sequence"/>
</dbReference>
<organism evidence="1 2">
    <name type="scientific">Thiomonas delicata</name>
    <name type="common">Thiomonas cuprina</name>
    <dbReference type="NCBI Taxonomy" id="364030"/>
    <lineage>
        <taxon>Bacteria</taxon>
        <taxon>Pseudomonadati</taxon>
        <taxon>Pseudomonadota</taxon>
        <taxon>Betaproteobacteria</taxon>
        <taxon>Burkholderiales</taxon>
        <taxon>Thiomonas</taxon>
    </lineage>
</organism>
<sequence length="157" mass="17729">MEAVLSLNTEQNARARLHGTGHNVQPTTHPGPVDTELVLIRGLPGSGKSTMARVLALVGYQHFEADQFFMQDGVYRFDGSRIREAHAWCQDMTRKALLQGHRTVVSNTFTQLREMAPYQAMSRRVRVIEAQGHWGNVHGVPEETLQRMAGRWEPLLL</sequence>
<keyword evidence="2" id="KW-1185">Reference proteome</keyword>
<dbReference type="AlphaFoldDB" id="A0A238D981"/>
<evidence type="ECO:0000313" key="2">
    <source>
        <dbReference type="Proteomes" id="UP000214566"/>
    </source>
</evidence>
<dbReference type="InterPro" id="IPR027417">
    <property type="entry name" value="P-loop_NTPase"/>
</dbReference>
<dbReference type="OrthoDB" id="6182772at2"/>